<name>A0A0H2S134_9AGAM</name>
<protein>
    <submittedName>
        <fullName evidence="1">Uncharacterized protein</fullName>
    </submittedName>
</protein>
<evidence type="ECO:0000313" key="2">
    <source>
        <dbReference type="Proteomes" id="UP000053477"/>
    </source>
</evidence>
<dbReference type="Proteomes" id="UP000053477">
    <property type="component" value="Unassembled WGS sequence"/>
</dbReference>
<dbReference type="OrthoDB" id="185373at2759"/>
<dbReference type="PANTHER" id="PTHR47938">
    <property type="entry name" value="RESPIRATORY COMPLEX I CHAPERONE (CIA84), PUTATIVE (AFU_ORTHOLOGUE AFUA_2G06020)-RELATED"/>
    <property type="match status" value="1"/>
</dbReference>
<accession>A0A0H2S134</accession>
<organism evidence="1 2">
    <name type="scientific">Schizopora paradoxa</name>
    <dbReference type="NCBI Taxonomy" id="27342"/>
    <lineage>
        <taxon>Eukaryota</taxon>
        <taxon>Fungi</taxon>
        <taxon>Dikarya</taxon>
        <taxon>Basidiomycota</taxon>
        <taxon>Agaricomycotina</taxon>
        <taxon>Agaricomycetes</taxon>
        <taxon>Hymenochaetales</taxon>
        <taxon>Schizoporaceae</taxon>
        <taxon>Schizopora</taxon>
    </lineage>
</organism>
<sequence length="726" mass="81733">MLSRLLLDTRRQWSPILRQVSSASAVVAGGAKRGQINWKKARNTKKEPGEGEFERNVKKRIQEVGNSLELPPQTPTLRDISEWKDVIKLPIAEFLLIPKPHPTGPWVLMYVLVTKIRTPTEAAVALEIVDKNLHDIPGHLQPYILILTTRIMAQLRAEPPMDHIVHTFLQLPVANNLHFNLLLRTMSRFRPSVHLAKLTTTVLDTMQARQMRLSRATYETLLLNRFVTLELTNRLQIRMARDGVKPTVKELELFLRCFGKYGAFRTASQYIAFIPPSSAFQYLRDLVDAETIHASIVQQEQRLMTPSVRGRSTKHSGPGVSGWTAALHTAARDKRVSSDGLFLLFERSKNAGLAPTLSTYTVVIRGLIKKSRDYQRSLHLWRELRSTVRYMDAAAMTVGMDVLVGSGRALEAFEVIVKHSTPDKYVSKRKQMAERDTALINALMSALEEHGWSTAVFYCWDAFHPLFGVQPDAISLTILLRAARVAERKDGSIRGLLGHIGMYNPFRSEDANSSLLAPFLSAEELEERIRACMSSSLWEGTPAGFKALELFRSVLLGNFPHLKGLRPPAKAVWSDNSNDASPLGDVARGLGLSQPKNRNSLLSCDDLPILHPQISPDERTFHAYIELLGSQRRSSEIPLTLAWMRGLDLEPRKETIGLALVLFAEVSLRGPLLETYGDISEYKRLVAWLTQWLGERKIPNEAQLRFTFRKLLGDRGGMTTVNEEPL</sequence>
<gene>
    <name evidence="1" type="ORF">SCHPADRAFT_867553</name>
</gene>
<keyword evidence="2" id="KW-1185">Reference proteome</keyword>
<dbReference type="Gene3D" id="1.25.40.10">
    <property type="entry name" value="Tetratricopeptide repeat domain"/>
    <property type="match status" value="1"/>
</dbReference>
<dbReference type="AlphaFoldDB" id="A0A0H2S134"/>
<dbReference type="PANTHER" id="PTHR47938:SF35">
    <property type="entry name" value="PENTATRICOPEPTIDE REPEAT-CONTAINING PROTEIN 4, MITOCHONDRIAL-RELATED"/>
    <property type="match status" value="1"/>
</dbReference>
<evidence type="ECO:0000313" key="1">
    <source>
        <dbReference type="EMBL" id="KLO17719.1"/>
    </source>
</evidence>
<dbReference type="STRING" id="27342.A0A0H2S134"/>
<dbReference type="InterPro" id="IPR011990">
    <property type="entry name" value="TPR-like_helical_dom_sf"/>
</dbReference>
<dbReference type="InParanoid" id="A0A0H2S134"/>
<proteinExistence type="predicted"/>
<reference evidence="1 2" key="1">
    <citation type="submission" date="2015-04" db="EMBL/GenBank/DDBJ databases">
        <title>Complete genome sequence of Schizopora paradoxa KUC8140, a cosmopolitan wood degrader in East Asia.</title>
        <authorList>
            <consortium name="DOE Joint Genome Institute"/>
            <person name="Min B."/>
            <person name="Park H."/>
            <person name="Jang Y."/>
            <person name="Kim J.-J."/>
            <person name="Kim K.H."/>
            <person name="Pangilinan J."/>
            <person name="Lipzen A."/>
            <person name="Riley R."/>
            <person name="Grigoriev I.V."/>
            <person name="Spatafora J.W."/>
            <person name="Choi I.-G."/>
        </authorList>
    </citation>
    <scope>NUCLEOTIDE SEQUENCE [LARGE SCALE GENOMIC DNA]</scope>
    <source>
        <strain evidence="1 2">KUC8140</strain>
    </source>
</reference>
<dbReference type="GO" id="GO:0003729">
    <property type="term" value="F:mRNA binding"/>
    <property type="evidence" value="ECO:0007669"/>
    <property type="project" value="TreeGrafter"/>
</dbReference>
<dbReference type="EMBL" id="KQ085901">
    <property type="protein sequence ID" value="KLO17719.1"/>
    <property type="molecule type" value="Genomic_DNA"/>
</dbReference>